<reference evidence="10 11" key="1">
    <citation type="submission" date="2016-10" db="EMBL/GenBank/DDBJ databases">
        <authorList>
            <person name="de Groot N.N."/>
        </authorList>
    </citation>
    <scope>NUCLEOTIDE SEQUENCE [LARGE SCALE GENOMIC DNA]</scope>
    <source>
        <strain evidence="10 11">CGMCC 1.9167</strain>
    </source>
</reference>
<dbReference type="NCBIfam" id="TIGR03506">
    <property type="entry name" value="FlgEFG_subfam"/>
    <property type="match status" value="1"/>
</dbReference>
<keyword evidence="3 6" id="KW-0975">Bacterial flagellum</keyword>
<dbReference type="NCBIfam" id="NF009280">
    <property type="entry name" value="PRK12640.1"/>
    <property type="match status" value="1"/>
</dbReference>
<evidence type="ECO:0000313" key="11">
    <source>
        <dbReference type="Proteomes" id="UP000198644"/>
    </source>
</evidence>
<feature type="domain" description="Flagellar basal body rod protein N-terminal" evidence="7">
    <location>
        <begin position="5"/>
        <end position="35"/>
    </location>
</feature>
<dbReference type="PANTHER" id="PTHR30435">
    <property type="entry name" value="FLAGELLAR PROTEIN"/>
    <property type="match status" value="1"/>
</dbReference>
<sequence>MDKSIYIGMSGAKQNMMAQQAHANNLANVNTTGFKKDFAQARSMPVFGEHHPTRAYAMTERPGTDFSAGSLQQTGRDLDVAVEGQGWLAVQNDQGEEVFTRSGSLQVDVNGLLRMSSGEPVLGNGGPVALPPFERLLVGADGTISVQPVGGPPNQLVEVDRLKLVNPPADVLEKGQDGFIRRKPDDALAGPEPVDATMRVASGYLESSNVNAVEEMIANLQLSRQFEMQVKVMQTADENSEVTARLLQNL</sequence>
<dbReference type="PANTHER" id="PTHR30435:SF18">
    <property type="entry name" value="FLAGELLAR BASAL-BODY ROD PROTEIN FLGF"/>
    <property type="match status" value="1"/>
</dbReference>
<dbReference type="InterPro" id="IPR020013">
    <property type="entry name" value="Flagellar_FlgE/F/G"/>
</dbReference>
<feature type="domain" description="Flagellar basal-body/hook protein C-terminal" evidence="8">
    <location>
        <begin position="202"/>
        <end position="246"/>
    </location>
</feature>
<comment type="subunit">
    <text evidence="4 6">The basal body constitutes a major portion of the flagellar organelle and consists of five rings (E,L,P,S, and M) mounted on a central rod. The rod consists of about 26 subunits of FlgG in the distal portion, and FlgB, FlgC and FlgF are thought to build up the proximal portion of the rod with about 6 subunits each.</text>
</comment>
<dbReference type="InterPro" id="IPR037925">
    <property type="entry name" value="FlgE/F/G-like"/>
</dbReference>
<comment type="subcellular location">
    <subcellularLocation>
        <location evidence="1 6">Bacterial flagellum basal body</location>
    </subcellularLocation>
</comment>
<keyword evidence="10" id="KW-0966">Cell projection</keyword>
<accession>A0A1I6GKS5</accession>
<evidence type="ECO:0000256" key="1">
    <source>
        <dbReference type="ARBA" id="ARBA00004117"/>
    </source>
</evidence>
<keyword evidence="10" id="KW-0969">Cilium</keyword>
<dbReference type="InterPro" id="IPR001444">
    <property type="entry name" value="Flag_bb_rod_N"/>
</dbReference>
<feature type="domain" description="Flagellar hook protein FlgE/F/G-like D1" evidence="9">
    <location>
        <begin position="81"/>
        <end position="146"/>
    </location>
</feature>
<dbReference type="Pfam" id="PF06429">
    <property type="entry name" value="Flg_bbr_C"/>
    <property type="match status" value="1"/>
</dbReference>
<evidence type="ECO:0000259" key="7">
    <source>
        <dbReference type="Pfam" id="PF00460"/>
    </source>
</evidence>
<evidence type="ECO:0000313" key="10">
    <source>
        <dbReference type="EMBL" id="SFR42812.1"/>
    </source>
</evidence>
<dbReference type="GO" id="GO:0071978">
    <property type="term" value="P:bacterial-type flagellum-dependent swarming motility"/>
    <property type="evidence" value="ECO:0007669"/>
    <property type="project" value="TreeGrafter"/>
</dbReference>
<gene>
    <name evidence="10" type="ORF">SAMN05216203_0217</name>
</gene>
<dbReference type="OrthoDB" id="9804559at2"/>
<protein>
    <recommendedName>
        <fullName evidence="5 6">Flagellar basal-body rod protein FlgF</fullName>
    </recommendedName>
</protein>
<dbReference type="AlphaFoldDB" id="A0A1I6GKS5"/>
<dbReference type="Proteomes" id="UP000198644">
    <property type="component" value="Unassembled WGS sequence"/>
</dbReference>
<evidence type="ECO:0000256" key="2">
    <source>
        <dbReference type="ARBA" id="ARBA00009677"/>
    </source>
</evidence>
<evidence type="ECO:0000256" key="6">
    <source>
        <dbReference type="RuleBase" id="RU362116"/>
    </source>
</evidence>
<dbReference type="InterPro" id="IPR053967">
    <property type="entry name" value="LlgE_F_G-like_D1"/>
</dbReference>
<organism evidence="10 11">
    <name type="scientific">Marinobacter daqiaonensis</name>
    <dbReference type="NCBI Taxonomy" id="650891"/>
    <lineage>
        <taxon>Bacteria</taxon>
        <taxon>Pseudomonadati</taxon>
        <taxon>Pseudomonadota</taxon>
        <taxon>Gammaproteobacteria</taxon>
        <taxon>Pseudomonadales</taxon>
        <taxon>Marinobacteraceae</taxon>
        <taxon>Marinobacter</taxon>
    </lineage>
</organism>
<evidence type="ECO:0000259" key="8">
    <source>
        <dbReference type="Pfam" id="PF06429"/>
    </source>
</evidence>
<dbReference type="STRING" id="650891.SAMN05216203_0217"/>
<dbReference type="InterPro" id="IPR010930">
    <property type="entry name" value="Flg_bb/hook_C_dom"/>
</dbReference>
<proteinExistence type="inferred from homology"/>
<dbReference type="Pfam" id="PF22692">
    <property type="entry name" value="LlgE_F_G_D1"/>
    <property type="match status" value="1"/>
</dbReference>
<dbReference type="RefSeq" id="WP_092008467.1">
    <property type="nucleotide sequence ID" value="NZ_FOYW01000001.1"/>
</dbReference>
<dbReference type="Pfam" id="PF00460">
    <property type="entry name" value="Flg_bb_rod"/>
    <property type="match status" value="1"/>
</dbReference>
<keyword evidence="11" id="KW-1185">Reference proteome</keyword>
<keyword evidence="10" id="KW-0282">Flagellum</keyword>
<evidence type="ECO:0000256" key="4">
    <source>
        <dbReference type="ARBA" id="ARBA00038560"/>
    </source>
</evidence>
<name>A0A1I6GKS5_9GAMM</name>
<comment type="similarity">
    <text evidence="2 6">Belongs to the flagella basal body rod proteins family.</text>
</comment>
<dbReference type="SUPFAM" id="SSF117143">
    <property type="entry name" value="Flagellar hook protein flgE"/>
    <property type="match status" value="1"/>
</dbReference>
<dbReference type="GO" id="GO:0030694">
    <property type="term" value="C:bacterial-type flagellum basal body, rod"/>
    <property type="evidence" value="ECO:0007669"/>
    <property type="project" value="UniProtKB-UniRule"/>
</dbReference>
<evidence type="ECO:0000259" key="9">
    <source>
        <dbReference type="Pfam" id="PF22692"/>
    </source>
</evidence>
<evidence type="ECO:0000256" key="3">
    <source>
        <dbReference type="ARBA" id="ARBA00023143"/>
    </source>
</evidence>
<evidence type="ECO:0000256" key="5">
    <source>
        <dbReference type="ARBA" id="ARBA00040228"/>
    </source>
</evidence>
<dbReference type="EMBL" id="FOYW01000001">
    <property type="protein sequence ID" value="SFR42812.1"/>
    <property type="molecule type" value="Genomic_DNA"/>
</dbReference>